<feature type="compositionally biased region" description="Basic and acidic residues" evidence="2">
    <location>
        <begin position="24"/>
        <end position="37"/>
    </location>
</feature>
<gene>
    <name evidence="3" type="ORF">BKA67DRAFT_541029</name>
</gene>
<name>A0A9P8RHC7_9PEZI</name>
<feature type="region of interest" description="Disordered" evidence="2">
    <location>
        <begin position="19"/>
        <end position="111"/>
    </location>
</feature>
<dbReference type="RefSeq" id="XP_045952552.1">
    <property type="nucleotide sequence ID" value="XM_046100860.1"/>
</dbReference>
<sequence length="206" mass="23733">MHGPDSVSMLCVCPKCSYLKGSRRGSESRLRPRREPLPTRPLPETPPTTPSPKKSNGIYHAQRPRSNSAGCPGNWYQKQFLEESSPRDSPRYPHWFGRPNRSVSKGNSSPSKQELMERLEAVHTGSKELSSRLEFLQKRLRYVSLERDKARRERDAAKQQLARKDWEDARLFVKWLWPDLQEDTGVDEVLADDVPDHVATWNAKNL</sequence>
<keyword evidence="1" id="KW-0175">Coiled coil</keyword>
<dbReference type="GeneID" id="70129752"/>
<protein>
    <submittedName>
        <fullName evidence="3">Uncharacterized protein</fullName>
    </submittedName>
</protein>
<evidence type="ECO:0000313" key="3">
    <source>
        <dbReference type="EMBL" id="KAH6646038.1"/>
    </source>
</evidence>
<keyword evidence="4" id="KW-1185">Reference proteome</keyword>
<feature type="coiled-coil region" evidence="1">
    <location>
        <begin position="133"/>
        <end position="167"/>
    </location>
</feature>
<evidence type="ECO:0000256" key="2">
    <source>
        <dbReference type="SAM" id="MobiDB-lite"/>
    </source>
</evidence>
<dbReference type="AlphaFoldDB" id="A0A9P8RHC7"/>
<proteinExistence type="predicted"/>
<accession>A0A9P8RHC7</accession>
<feature type="compositionally biased region" description="Polar residues" evidence="2">
    <location>
        <begin position="101"/>
        <end position="111"/>
    </location>
</feature>
<dbReference type="EMBL" id="JAGPXC010000010">
    <property type="protein sequence ID" value="KAH6646038.1"/>
    <property type="molecule type" value="Genomic_DNA"/>
</dbReference>
<dbReference type="Proteomes" id="UP000758603">
    <property type="component" value="Unassembled WGS sequence"/>
</dbReference>
<evidence type="ECO:0000313" key="4">
    <source>
        <dbReference type="Proteomes" id="UP000758603"/>
    </source>
</evidence>
<feature type="compositionally biased region" description="Basic and acidic residues" evidence="2">
    <location>
        <begin position="80"/>
        <end position="91"/>
    </location>
</feature>
<organism evidence="3 4">
    <name type="scientific">Truncatella angustata</name>
    <dbReference type="NCBI Taxonomy" id="152316"/>
    <lineage>
        <taxon>Eukaryota</taxon>
        <taxon>Fungi</taxon>
        <taxon>Dikarya</taxon>
        <taxon>Ascomycota</taxon>
        <taxon>Pezizomycotina</taxon>
        <taxon>Sordariomycetes</taxon>
        <taxon>Xylariomycetidae</taxon>
        <taxon>Amphisphaeriales</taxon>
        <taxon>Sporocadaceae</taxon>
        <taxon>Truncatella</taxon>
    </lineage>
</organism>
<feature type="compositionally biased region" description="Pro residues" evidence="2">
    <location>
        <begin position="38"/>
        <end position="50"/>
    </location>
</feature>
<comment type="caution">
    <text evidence="3">The sequence shown here is derived from an EMBL/GenBank/DDBJ whole genome shotgun (WGS) entry which is preliminary data.</text>
</comment>
<evidence type="ECO:0000256" key="1">
    <source>
        <dbReference type="SAM" id="Coils"/>
    </source>
</evidence>
<reference evidence="3" key="1">
    <citation type="journal article" date="2021" name="Nat. Commun.">
        <title>Genetic determinants of endophytism in the Arabidopsis root mycobiome.</title>
        <authorList>
            <person name="Mesny F."/>
            <person name="Miyauchi S."/>
            <person name="Thiergart T."/>
            <person name="Pickel B."/>
            <person name="Atanasova L."/>
            <person name="Karlsson M."/>
            <person name="Huettel B."/>
            <person name="Barry K.W."/>
            <person name="Haridas S."/>
            <person name="Chen C."/>
            <person name="Bauer D."/>
            <person name="Andreopoulos W."/>
            <person name="Pangilinan J."/>
            <person name="LaButti K."/>
            <person name="Riley R."/>
            <person name="Lipzen A."/>
            <person name="Clum A."/>
            <person name="Drula E."/>
            <person name="Henrissat B."/>
            <person name="Kohler A."/>
            <person name="Grigoriev I.V."/>
            <person name="Martin F.M."/>
            <person name="Hacquard S."/>
        </authorList>
    </citation>
    <scope>NUCLEOTIDE SEQUENCE</scope>
    <source>
        <strain evidence="3">MPI-SDFR-AT-0073</strain>
    </source>
</reference>